<comment type="similarity">
    <text evidence="5">Belongs to the binding-protein-dependent transport system permease family.</text>
</comment>
<accession>A0A6L9S1K3</accession>
<dbReference type="Proteomes" id="UP000475214">
    <property type="component" value="Unassembled WGS sequence"/>
</dbReference>
<evidence type="ECO:0000313" key="8">
    <source>
        <dbReference type="Proteomes" id="UP000475214"/>
    </source>
</evidence>
<organism evidence="7 8">
    <name type="scientific">Phytoactinopolyspora halotolerans</name>
    <dbReference type="NCBI Taxonomy" id="1981512"/>
    <lineage>
        <taxon>Bacteria</taxon>
        <taxon>Bacillati</taxon>
        <taxon>Actinomycetota</taxon>
        <taxon>Actinomycetes</taxon>
        <taxon>Jiangellales</taxon>
        <taxon>Jiangellaceae</taxon>
        <taxon>Phytoactinopolyspora</taxon>
    </lineage>
</organism>
<reference evidence="7 8" key="1">
    <citation type="submission" date="2020-02" db="EMBL/GenBank/DDBJ databases">
        <authorList>
            <person name="Li X.-J."/>
            <person name="Han X.-M."/>
        </authorList>
    </citation>
    <scope>NUCLEOTIDE SEQUENCE [LARGE SCALE GENOMIC DNA]</scope>
    <source>
        <strain evidence="7 8">CCTCC AB 2017055</strain>
    </source>
</reference>
<dbReference type="InterPro" id="IPR025966">
    <property type="entry name" value="OppC_N"/>
</dbReference>
<feature type="transmembrane region" description="Helical" evidence="5">
    <location>
        <begin position="236"/>
        <end position="258"/>
    </location>
</feature>
<dbReference type="InterPro" id="IPR000515">
    <property type="entry name" value="MetI-like"/>
</dbReference>
<evidence type="ECO:0000256" key="2">
    <source>
        <dbReference type="ARBA" id="ARBA00022692"/>
    </source>
</evidence>
<proteinExistence type="inferred from homology"/>
<dbReference type="PROSITE" id="PS50928">
    <property type="entry name" value="ABC_TM1"/>
    <property type="match status" value="1"/>
</dbReference>
<keyword evidence="4 5" id="KW-0472">Membrane</keyword>
<dbReference type="InterPro" id="IPR035906">
    <property type="entry name" value="MetI-like_sf"/>
</dbReference>
<feature type="transmembrane region" description="Helical" evidence="5">
    <location>
        <begin position="37"/>
        <end position="59"/>
    </location>
</feature>
<keyword evidence="3 5" id="KW-1133">Transmembrane helix</keyword>
<evidence type="ECO:0000256" key="4">
    <source>
        <dbReference type="ARBA" id="ARBA00023136"/>
    </source>
</evidence>
<feature type="transmembrane region" description="Helical" evidence="5">
    <location>
        <begin position="209"/>
        <end position="230"/>
    </location>
</feature>
<feature type="transmembrane region" description="Helical" evidence="5">
    <location>
        <begin position="342"/>
        <end position="365"/>
    </location>
</feature>
<dbReference type="PANTHER" id="PTHR43839:SF3">
    <property type="entry name" value="OLIGOPEPTIDE ABC TRANSPORTER, PERMEASE PROTEIN"/>
    <property type="match status" value="1"/>
</dbReference>
<keyword evidence="8" id="KW-1185">Reference proteome</keyword>
<feature type="domain" description="ABC transmembrane type-1" evidence="6">
    <location>
        <begin position="170"/>
        <end position="366"/>
    </location>
</feature>
<dbReference type="AlphaFoldDB" id="A0A6L9S1K3"/>
<keyword evidence="5" id="KW-0813">Transport</keyword>
<evidence type="ECO:0000259" key="6">
    <source>
        <dbReference type="PROSITE" id="PS50928"/>
    </source>
</evidence>
<dbReference type="Gene3D" id="1.10.3720.10">
    <property type="entry name" value="MetI-like"/>
    <property type="match status" value="1"/>
</dbReference>
<dbReference type="SUPFAM" id="SSF161098">
    <property type="entry name" value="MetI-like"/>
    <property type="match status" value="1"/>
</dbReference>
<comment type="subcellular location">
    <subcellularLocation>
        <location evidence="5">Cell membrane</location>
        <topology evidence="5">Multi-pass membrane protein</topology>
    </subcellularLocation>
    <subcellularLocation>
        <location evidence="1">Membrane</location>
        <topology evidence="1">Multi-pass membrane protein</topology>
    </subcellularLocation>
</comment>
<dbReference type="CDD" id="cd06261">
    <property type="entry name" value="TM_PBP2"/>
    <property type="match status" value="1"/>
</dbReference>
<keyword evidence="2 5" id="KW-0812">Transmembrane</keyword>
<dbReference type="Pfam" id="PF12911">
    <property type="entry name" value="OppC_N"/>
    <property type="match status" value="1"/>
</dbReference>
<dbReference type="Pfam" id="PF00528">
    <property type="entry name" value="BPD_transp_1"/>
    <property type="match status" value="1"/>
</dbReference>
<evidence type="ECO:0000256" key="3">
    <source>
        <dbReference type="ARBA" id="ARBA00022989"/>
    </source>
</evidence>
<dbReference type="RefSeq" id="WP_163731715.1">
    <property type="nucleotide sequence ID" value="NZ_JAAGOA010000001.1"/>
</dbReference>
<feature type="transmembrane region" description="Helical" evidence="5">
    <location>
        <begin position="297"/>
        <end position="322"/>
    </location>
</feature>
<protein>
    <submittedName>
        <fullName evidence="7">ABC transporter permease</fullName>
    </submittedName>
</protein>
<name>A0A6L9S1K3_9ACTN</name>
<comment type="caution">
    <text evidence="7">The sequence shown here is derived from an EMBL/GenBank/DDBJ whole genome shotgun (WGS) entry which is preliminary data.</text>
</comment>
<dbReference type="PANTHER" id="PTHR43839">
    <property type="entry name" value="OPPC IN A BINDING PROTEIN-DEPENDENT TRANSPORT SYSTEM"/>
    <property type="match status" value="1"/>
</dbReference>
<sequence>MTATGTAVLDTPGGNQSEAGTVGHWKLVWRRFRRHKLAMVSGGVLLVIYLVAVFAEFIAPYGASTRFGDHQYAPPQIIRPIDTTDGFDLGMFADGYQVEVNEESQRRTMSTDPSQTRELGFFVQGEEYELFGLIPMDRHLIGPKDPEQPVFVLGTDRLGRDMLSRIVHGTRISMSIGLVGVAASMVLGIIIGGASGYFGGAVDTAAQRVIEFIMSIPTLPLWMTLAAALPQDWGPLMKYFAITVILSMIGWTELARVVRGRFLALREEDFVEAARLDNCGTFRIMHKYMLPSFTSHIIAALTLAIPAMILAETALSFLGLGLQPPAVSWGVLLNEAQNVRSLVAAPWLLIPGIPVVIAVLALNFVGDGLRDAADPYN</sequence>
<dbReference type="EMBL" id="JAAGOA010000001">
    <property type="protein sequence ID" value="NED98886.1"/>
    <property type="molecule type" value="Genomic_DNA"/>
</dbReference>
<evidence type="ECO:0000256" key="1">
    <source>
        <dbReference type="ARBA" id="ARBA00004141"/>
    </source>
</evidence>
<dbReference type="GO" id="GO:0005886">
    <property type="term" value="C:plasma membrane"/>
    <property type="evidence" value="ECO:0007669"/>
    <property type="project" value="UniProtKB-SubCell"/>
</dbReference>
<gene>
    <name evidence="7" type="ORF">G1H10_01730</name>
</gene>
<evidence type="ECO:0000256" key="5">
    <source>
        <dbReference type="RuleBase" id="RU363032"/>
    </source>
</evidence>
<evidence type="ECO:0000313" key="7">
    <source>
        <dbReference type="EMBL" id="NED98886.1"/>
    </source>
</evidence>
<dbReference type="GO" id="GO:0055085">
    <property type="term" value="P:transmembrane transport"/>
    <property type="evidence" value="ECO:0007669"/>
    <property type="project" value="InterPro"/>
</dbReference>
<feature type="transmembrane region" description="Helical" evidence="5">
    <location>
        <begin position="172"/>
        <end position="197"/>
    </location>
</feature>